<evidence type="ECO:0008006" key="3">
    <source>
        <dbReference type="Google" id="ProtNLM"/>
    </source>
</evidence>
<evidence type="ECO:0000313" key="1">
    <source>
        <dbReference type="EMBL" id="MBW4361637.1"/>
    </source>
</evidence>
<proteinExistence type="predicted"/>
<reference evidence="1 2" key="1">
    <citation type="submission" date="2021-07" db="EMBL/GenBank/DDBJ databases">
        <title>Flavobacterium sp. nov. isolated from sediment on the Taihu Lake.</title>
        <authorList>
            <person name="Qu J.-H."/>
        </authorList>
    </citation>
    <scope>NUCLEOTIDE SEQUENCE [LARGE SCALE GENOMIC DNA]</scope>
    <source>
        <strain evidence="1 2">NAS39</strain>
    </source>
</reference>
<name>A0ABS6XYA1_9FLAO</name>
<keyword evidence="2" id="KW-1185">Reference proteome</keyword>
<comment type="caution">
    <text evidence="1">The sequence shown here is derived from an EMBL/GenBank/DDBJ whole genome shotgun (WGS) entry which is preliminary data.</text>
</comment>
<protein>
    <recommendedName>
        <fullName evidence="3">SIR2-like domain-containing protein</fullName>
    </recommendedName>
</protein>
<evidence type="ECO:0000313" key="2">
    <source>
        <dbReference type="Proteomes" id="UP000812031"/>
    </source>
</evidence>
<sequence>MTKITYYLGAGASYNSCPILENQAEMMIKIAEFEIKESTTISDGYGGLTSSIYNFISEELKDLPDNNKIKILWHIGYFGYKAKEYNTIDTYARKLYLNDEIDELNLLKMCVSVFFDLWENFHENRYKELSDSKYIKIDNRYKSIFSILLNKENGIKLNNNFKFITWNYDLQIESAFKMFLKNEEDNDFNRINDHFKFKENQNDSDINDIFHLNGHRGFFTDKNNNEEKEFIIKISNQFDDYWHNIEWLFESTEKGSANFNNFIKYAWEHNLKDNFFNKISKVMNETEVLIIIGYSFPAFNREIDQFLFSKILPNKIKKIIYQDPNGSIQLIENLFEIPDLIKKKIEIISETKSLTQFYLPNNYFITQKKKPGLVWN</sequence>
<accession>A0ABS6XYA1</accession>
<organism evidence="1 2">
    <name type="scientific">Flavobacterium taihuense</name>
    <dbReference type="NCBI Taxonomy" id="2857508"/>
    <lineage>
        <taxon>Bacteria</taxon>
        <taxon>Pseudomonadati</taxon>
        <taxon>Bacteroidota</taxon>
        <taxon>Flavobacteriia</taxon>
        <taxon>Flavobacteriales</taxon>
        <taxon>Flavobacteriaceae</taxon>
        <taxon>Flavobacterium</taxon>
    </lineage>
</organism>
<dbReference type="Proteomes" id="UP000812031">
    <property type="component" value="Unassembled WGS sequence"/>
</dbReference>
<gene>
    <name evidence="1" type="ORF">KZH69_14180</name>
</gene>
<dbReference type="RefSeq" id="WP_219318138.1">
    <property type="nucleotide sequence ID" value="NZ_JAHWYN010000013.1"/>
</dbReference>
<dbReference type="EMBL" id="JAHWYN010000013">
    <property type="protein sequence ID" value="MBW4361637.1"/>
    <property type="molecule type" value="Genomic_DNA"/>
</dbReference>